<dbReference type="InterPro" id="IPR001128">
    <property type="entry name" value="Cyt_P450"/>
</dbReference>
<evidence type="ECO:0008006" key="3">
    <source>
        <dbReference type="Google" id="ProtNLM"/>
    </source>
</evidence>
<reference evidence="1 2" key="1">
    <citation type="journal article" date="2018" name="Sci. Rep.">
        <title>Comparative genomics provides insights into the lifestyle and reveals functional heterogeneity of dark septate endophytic fungi.</title>
        <authorList>
            <person name="Knapp D.G."/>
            <person name="Nemeth J.B."/>
            <person name="Barry K."/>
            <person name="Hainaut M."/>
            <person name="Henrissat B."/>
            <person name="Johnson J."/>
            <person name="Kuo A."/>
            <person name="Lim J.H.P."/>
            <person name="Lipzen A."/>
            <person name="Nolan M."/>
            <person name="Ohm R.A."/>
            <person name="Tamas L."/>
            <person name="Grigoriev I.V."/>
            <person name="Spatafora J.W."/>
            <person name="Nagy L.G."/>
            <person name="Kovacs G.M."/>
        </authorList>
    </citation>
    <scope>NUCLEOTIDE SEQUENCE [LARGE SCALE GENOMIC DNA]</scope>
    <source>
        <strain evidence="1 2">DSE2036</strain>
    </source>
</reference>
<dbReference type="OrthoDB" id="1470350at2759"/>
<dbReference type="AlphaFoldDB" id="A0A2V1DT40"/>
<proteinExistence type="predicted"/>
<feature type="non-terminal residue" evidence="1">
    <location>
        <position position="1"/>
    </location>
</feature>
<dbReference type="GO" id="GO:0016705">
    <property type="term" value="F:oxidoreductase activity, acting on paired donors, with incorporation or reduction of molecular oxygen"/>
    <property type="evidence" value="ECO:0007669"/>
    <property type="project" value="InterPro"/>
</dbReference>
<dbReference type="GO" id="GO:0004497">
    <property type="term" value="F:monooxygenase activity"/>
    <property type="evidence" value="ECO:0007669"/>
    <property type="project" value="InterPro"/>
</dbReference>
<dbReference type="GO" id="GO:0020037">
    <property type="term" value="F:heme binding"/>
    <property type="evidence" value="ECO:0007669"/>
    <property type="project" value="InterPro"/>
</dbReference>
<dbReference type="InterPro" id="IPR036396">
    <property type="entry name" value="Cyt_P450_sf"/>
</dbReference>
<dbReference type="EMBL" id="KZ805360">
    <property type="protein sequence ID" value="PVI01281.1"/>
    <property type="molecule type" value="Genomic_DNA"/>
</dbReference>
<sequence length="69" mass="7614">IMTTLVRAIDHSSKRGSLSLEETLGNIFVIHIAGVETTANILALTFMRLAREPDAQDWIYEKIVEVTGG</sequence>
<dbReference type="Pfam" id="PF00067">
    <property type="entry name" value="p450"/>
    <property type="match status" value="1"/>
</dbReference>
<keyword evidence="2" id="KW-1185">Reference proteome</keyword>
<dbReference type="Gene3D" id="1.10.630.10">
    <property type="entry name" value="Cytochrome P450"/>
    <property type="match status" value="1"/>
</dbReference>
<dbReference type="GO" id="GO:0005506">
    <property type="term" value="F:iron ion binding"/>
    <property type="evidence" value="ECO:0007669"/>
    <property type="project" value="InterPro"/>
</dbReference>
<protein>
    <recommendedName>
        <fullName evidence="3">Cytochrome P450</fullName>
    </recommendedName>
</protein>
<dbReference type="Proteomes" id="UP000244855">
    <property type="component" value="Unassembled WGS sequence"/>
</dbReference>
<gene>
    <name evidence="1" type="ORF">DM02DRAFT_525314</name>
</gene>
<evidence type="ECO:0000313" key="2">
    <source>
        <dbReference type="Proteomes" id="UP000244855"/>
    </source>
</evidence>
<name>A0A2V1DT40_9PLEO</name>
<dbReference type="SUPFAM" id="SSF48264">
    <property type="entry name" value="Cytochrome P450"/>
    <property type="match status" value="1"/>
</dbReference>
<evidence type="ECO:0000313" key="1">
    <source>
        <dbReference type="EMBL" id="PVI01281.1"/>
    </source>
</evidence>
<accession>A0A2V1DT40</accession>
<organism evidence="1 2">
    <name type="scientific">Periconia macrospinosa</name>
    <dbReference type="NCBI Taxonomy" id="97972"/>
    <lineage>
        <taxon>Eukaryota</taxon>
        <taxon>Fungi</taxon>
        <taxon>Dikarya</taxon>
        <taxon>Ascomycota</taxon>
        <taxon>Pezizomycotina</taxon>
        <taxon>Dothideomycetes</taxon>
        <taxon>Pleosporomycetidae</taxon>
        <taxon>Pleosporales</taxon>
        <taxon>Massarineae</taxon>
        <taxon>Periconiaceae</taxon>
        <taxon>Periconia</taxon>
    </lineage>
</organism>